<dbReference type="EMBL" id="ML986580">
    <property type="protein sequence ID" value="KAF2270078.1"/>
    <property type="molecule type" value="Genomic_DNA"/>
</dbReference>
<sequence>MHPRGALFLFLNYAAVALISLRGPQLSSGSTELVVRGFGSNLDTPASLVSRRPAGNSQNNNQNQQGKSCKCAKCKENKVRHRKKCRICVPCPKNTKSDPTHRTCIPETDDGKKPKEKGKKYEEEKKKRKKEFKERKFDKYKEKWEKAKEKFKEMKEREEREQREKEEREKHEKEKKERKSKRAGWCWAILAEGGAWAAADYEGVSEDDINGLTELWPDGVPEPAEAAVPEWNLRHYQIPNTMVPDMDVAGFGAIIKALGKLFQAAKPAVSEAFQNLKNMKPSKPTQRAVEGAKKSNFVKKVLKDKRFQDCISATAGAAALVIGGEKIAEITQKSVKFETFDGEARWGWEFDMAIKKEDIAAAPKGENDGKQIHFYYGVNEDDHKKTNGFASHYYTHDDYGLHTDRLPYQRCKNIKDWGNGYPDNKITALGVDNGCCAFYDGENCKKDTFLFAMTNREDGELTGKENDAISSLWCTFDKLCNGKP</sequence>
<evidence type="ECO:0000313" key="3">
    <source>
        <dbReference type="EMBL" id="KAF2270078.1"/>
    </source>
</evidence>
<feature type="compositionally biased region" description="Basic and acidic residues" evidence="1">
    <location>
        <begin position="109"/>
        <end position="128"/>
    </location>
</feature>
<evidence type="ECO:0000256" key="1">
    <source>
        <dbReference type="SAM" id="MobiDB-lite"/>
    </source>
</evidence>
<feature type="chain" id="PRO_5040510361" evidence="2">
    <location>
        <begin position="30"/>
        <end position="484"/>
    </location>
</feature>
<name>A0A9P4NBD2_9PLEO</name>
<dbReference type="OrthoDB" id="5150738at2759"/>
<feature type="region of interest" description="Disordered" evidence="1">
    <location>
        <begin position="90"/>
        <end position="128"/>
    </location>
</feature>
<evidence type="ECO:0000313" key="4">
    <source>
        <dbReference type="Proteomes" id="UP000800093"/>
    </source>
</evidence>
<feature type="region of interest" description="Disordered" evidence="1">
    <location>
        <begin position="151"/>
        <end position="177"/>
    </location>
</feature>
<dbReference type="Proteomes" id="UP000800093">
    <property type="component" value="Unassembled WGS sequence"/>
</dbReference>
<feature type="region of interest" description="Disordered" evidence="1">
    <location>
        <begin position="45"/>
        <end position="67"/>
    </location>
</feature>
<organism evidence="3 4">
    <name type="scientific">Lojkania enalia</name>
    <dbReference type="NCBI Taxonomy" id="147567"/>
    <lineage>
        <taxon>Eukaryota</taxon>
        <taxon>Fungi</taxon>
        <taxon>Dikarya</taxon>
        <taxon>Ascomycota</taxon>
        <taxon>Pezizomycotina</taxon>
        <taxon>Dothideomycetes</taxon>
        <taxon>Pleosporomycetidae</taxon>
        <taxon>Pleosporales</taxon>
        <taxon>Pleosporales incertae sedis</taxon>
        <taxon>Lojkania</taxon>
    </lineage>
</organism>
<keyword evidence="4" id="KW-1185">Reference proteome</keyword>
<reference evidence="4" key="1">
    <citation type="journal article" date="2020" name="Stud. Mycol.">
        <title>101 Dothideomycetes genomes: A test case for predicting lifestyles and emergence of pathogens.</title>
        <authorList>
            <person name="Haridas S."/>
            <person name="Albert R."/>
            <person name="Binder M."/>
            <person name="Bloem J."/>
            <person name="LaButti K."/>
            <person name="Salamov A."/>
            <person name="Andreopoulos B."/>
            <person name="Baker S."/>
            <person name="Barry K."/>
            <person name="Bills G."/>
            <person name="Bluhm B."/>
            <person name="Cannon C."/>
            <person name="Castanera R."/>
            <person name="Culley D."/>
            <person name="Daum C."/>
            <person name="Ezra D."/>
            <person name="Gonzalez J."/>
            <person name="Henrissat B."/>
            <person name="Kuo A."/>
            <person name="Liang C."/>
            <person name="Lipzen A."/>
            <person name="Lutzoni F."/>
            <person name="Magnuson J."/>
            <person name="Mondo S."/>
            <person name="Nolan M."/>
            <person name="Ohm R."/>
            <person name="Pangilinan J."/>
            <person name="Park H.-J."/>
            <person name="Ramirez L."/>
            <person name="Alfaro M."/>
            <person name="Sun H."/>
            <person name="Tritt A."/>
            <person name="Yoshinaga Y."/>
            <person name="Zwiers L.-H."/>
            <person name="Turgeon B."/>
            <person name="Goodwin S."/>
            <person name="Spatafora J."/>
            <person name="Crous P."/>
            <person name="Grigoriev I."/>
        </authorList>
    </citation>
    <scope>NUCLEOTIDE SEQUENCE [LARGE SCALE GENOMIC DNA]</scope>
    <source>
        <strain evidence="4">CBS 304.66</strain>
    </source>
</reference>
<keyword evidence="2" id="KW-0732">Signal</keyword>
<feature type="signal peptide" evidence="2">
    <location>
        <begin position="1"/>
        <end position="29"/>
    </location>
</feature>
<gene>
    <name evidence="3" type="ORF">CC78DRAFT_528575</name>
</gene>
<evidence type="ECO:0000256" key="2">
    <source>
        <dbReference type="SAM" id="SignalP"/>
    </source>
</evidence>
<comment type="caution">
    <text evidence="3">The sequence shown here is derived from an EMBL/GenBank/DDBJ whole genome shotgun (WGS) entry which is preliminary data.</text>
</comment>
<protein>
    <submittedName>
        <fullName evidence="3">Uncharacterized protein</fullName>
    </submittedName>
</protein>
<proteinExistence type="predicted"/>
<dbReference type="AlphaFoldDB" id="A0A9P4NBD2"/>
<accession>A0A9P4NBD2</accession>